<accession>A0A6A6Z2W4</accession>
<proteinExistence type="predicted"/>
<dbReference type="AlphaFoldDB" id="A0A6A6Z2W4"/>
<dbReference type="GeneID" id="54462649"/>
<organism evidence="2">
    <name type="scientific">Mytilinidion resinicola</name>
    <dbReference type="NCBI Taxonomy" id="574789"/>
    <lineage>
        <taxon>Eukaryota</taxon>
        <taxon>Fungi</taxon>
        <taxon>Dikarya</taxon>
        <taxon>Ascomycota</taxon>
        <taxon>Pezizomycotina</taxon>
        <taxon>Dothideomycetes</taxon>
        <taxon>Pleosporomycetidae</taxon>
        <taxon>Mytilinidiales</taxon>
        <taxon>Mytilinidiaceae</taxon>
        <taxon>Mytilinidion</taxon>
    </lineage>
</organism>
<keyword evidence="3" id="KW-1185">Reference proteome</keyword>
<reference evidence="4" key="3">
    <citation type="submission" date="2025-04" db="UniProtKB">
        <authorList>
            <consortium name="RefSeq"/>
        </authorList>
    </citation>
    <scope>IDENTIFICATION</scope>
    <source>
        <strain evidence="4">CBS 304.34</strain>
    </source>
</reference>
<evidence type="ECO:0000313" key="2">
    <source>
        <dbReference type="EMBL" id="KAF2814577.1"/>
    </source>
</evidence>
<reference evidence="4" key="2">
    <citation type="submission" date="2020-04" db="EMBL/GenBank/DDBJ databases">
        <authorList>
            <consortium name="NCBI Genome Project"/>
        </authorList>
    </citation>
    <scope>NUCLEOTIDE SEQUENCE</scope>
    <source>
        <strain evidence="4">CBS 304.34</strain>
    </source>
</reference>
<dbReference type="RefSeq" id="XP_033581541.1">
    <property type="nucleotide sequence ID" value="XM_033721756.1"/>
</dbReference>
<feature type="compositionally biased region" description="Acidic residues" evidence="1">
    <location>
        <begin position="154"/>
        <end position="166"/>
    </location>
</feature>
<gene>
    <name evidence="2 4" type="ORF">BDZ99DRAFT_471988</name>
</gene>
<evidence type="ECO:0000313" key="3">
    <source>
        <dbReference type="Proteomes" id="UP000504636"/>
    </source>
</evidence>
<evidence type="ECO:0000313" key="4">
    <source>
        <dbReference type="RefSeq" id="XP_033581541.1"/>
    </source>
</evidence>
<feature type="compositionally biased region" description="Acidic residues" evidence="1">
    <location>
        <begin position="174"/>
        <end position="187"/>
    </location>
</feature>
<dbReference type="Proteomes" id="UP000504636">
    <property type="component" value="Unplaced"/>
</dbReference>
<sequence length="204" mass="22689">MPHPPRTLLHIHHPQLPEKHHTQQHHLRRVHPTHPQLPAAYPVKRALDRAVPRRCIVIPEREDRSHEQHHVVAQHQEHAEVAEPGMLREIRAEREEGGEVGHGAEEGEVEDDPEVARGDVAVLLVGEAEGDVLDEGVEAGFEALDGGWVVETESAGEEGEDVEEGEERYGHGEEDGEDGCYAEGPDDLGDVLVRIKSELGLWRT</sequence>
<feature type="region of interest" description="Disordered" evidence="1">
    <location>
        <begin position="153"/>
        <end position="187"/>
    </location>
</feature>
<reference evidence="2 4" key="1">
    <citation type="journal article" date="2020" name="Stud. Mycol.">
        <title>101 Dothideomycetes genomes: a test case for predicting lifestyles and emergence of pathogens.</title>
        <authorList>
            <person name="Haridas S."/>
            <person name="Albert R."/>
            <person name="Binder M."/>
            <person name="Bloem J."/>
            <person name="Labutti K."/>
            <person name="Salamov A."/>
            <person name="Andreopoulos B."/>
            <person name="Baker S."/>
            <person name="Barry K."/>
            <person name="Bills G."/>
            <person name="Bluhm B."/>
            <person name="Cannon C."/>
            <person name="Castanera R."/>
            <person name="Culley D."/>
            <person name="Daum C."/>
            <person name="Ezra D."/>
            <person name="Gonzalez J."/>
            <person name="Henrissat B."/>
            <person name="Kuo A."/>
            <person name="Liang C."/>
            <person name="Lipzen A."/>
            <person name="Lutzoni F."/>
            <person name="Magnuson J."/>
            <person name="Mondo S."/>
            <person name="Nolan M."/>
            <person name="Ohm R."/>
            <person name="Pangilinan J."/>
            <person name="Park H.-J."/>
            <person name="Ramirez L."/>
            <person name="Alfaro M."/>
            <person name="Sun H."/>
            <person name="Tritt A."/>
            <person name="Yoshinaga Y."/>
            <person name="Zwiers L.-H."/>
            <person name="Turgeon B."/>
            <person name="Goodwin S."/>
            <person name="Spatafora J."/>
            <person name="Crous P."/>
            <person name="Grigoriev I."/>
        </authorList>
    </citation>
    <scope>NUCLEOTIDE SEQUENCE</scope>
    <source>
        <strain evidence="2 4">CBS 304.34</strain>
    </source>
</reference>
<dbReference type="EMBL" id="MU003694">
    <property type="protein sequence ID" value="KAF2814577.1"/>
    <property type="molecule type" value="Genomic_DNA"/>
</dbReference>
<name>A0A6A6Z2W4_9PEZI</name>
<protein>
    <submittedName>
        <fullName evidence="2 4">Uncharacterized protein</fullName>
    </submittedName>
</protein>
<evidence type="ECO:0000256" key="1">
    <source>
        <dbReference type="SAM" id="MobiDB-lite"/>
    </source>
</evidence>